<dbReference type="Pfam" id="PF04909">
    <property type="entry name" value="Amidohydro_2"/>
    <property type="match status" value="1"/>
</dbReference>
<evidence type="ECO:0000256" key="1">
    <source>
        <dbReference type="ARBA" id="ARBA00038310"/>
    </source>
</evidence>
<accession>A0ABR9N2Q5</accession>
<comment type="caution">
    <text evidence="3">The sequence shown here is derived from an EMBL/GenBank/DDBJ whole genome shotgun (WGS) entry which is preliminary data.</text>
</comment>
<dbReference type="PANTHER" id="PTHR43569">
    <property type="entry name" value="AMIDOHYDROLASE"/>
    <property type="match status" value="1"/>
</dbReference>
<sequence>MSGPVLDAHVHVWDPARLSYPWLAGAAGLDRRFVPADVDTADGAIREWVFVEADADLAAAADEVAWVSSLDWPGLRAIVAHADLRLRDLGARLRELTRFPLVRGVRQSLQDAPESALTAPEFADGLREVGTQGLTFDACVRWQRLDRLADVVAGVPGTRIVVDHLGKPPVAAGLASPDGARWRAAIDRLAELPHVWVKLSGLAPEAPSAEVLRASGPAFVRYALDAFGPGRSMFGGDWPVSGLPGAGVPVATSLELVRTTVGETAWADVSGGTARRCYGIDPVTSASA</sequence>
<dbReference type="InterPro" id="IPR006680">
    <property type="entry name" value="Amidohydro-rel"/>
</dbReference>
<feature type="domain" description="Amidohydrolase-related" evidence="2">
    <location>
        <begin position="7"/>
        <end position="280"/>
    </location>
</feature>
<evidence type="ECO:0000259" key="2">
    <source>
        <dbReference type="Pfam" id="PF04909"/>
    </source>
</evidence>
<gene>
    <name evidence="3" type="ORF">IHE71_17235</name>
</gene>
<dbReference type="Gene3D" id="3.20.20.140">
    <property type="entry name" value="Metal-dependent hydrolases"/>
    <property type="match status" value="1"/>
</dbReference>
<reference evidence="3 4" key="1">
    <citation type="submission" date="2020-10" db="EMBL/GenBank/DDBJ databases">
        <title>Myceligenerans pegani sp. nov., an endophytic actinomycete isolated from Peganum harmala L. in Xinjiang, China.</title>
        <authorList>
            <person name="Xin L."/>
        </authorList>
    </citation>
    <scope>NUCLEOTIDE SEQUENCE [LARGE SCALE GENOMIC DNA]</scope>
    <source>
        <strain evidence="3 4">TRM65318</strain>
    </source>
</reference>
<dbReference type="PANTHER" id="PTHR43569:SF2">
    <property type="entry name" value="AMIDOHYDROLASE-RELATED DOMAIN-CONTAINING PROTEIN"/>
    <property type="match status" value="1"/>
</dbReference>
<dbReference type="Proteomes" id="UP000625527">
    <property type="component" value="Unassembled WGS sequence"/>
</dbReference>
<evidence type="ECO:0000313" key="4">
    <source>
        <dbReference type="Proteomes" id="UP000625527"/>
    </source>
</evidence>
<keyword evidence="4" id="KW-1185">Reference proteome</keyword>
<protein>
    <submittedName>
        <fullName evidence="3">Amidohydrolase family protein</fullName>
    </submittedName>
</protein>
<name>A0ABR9N2Q5_9MICO</name>
<dbReference type="RefSeq" id="WP_192863990.1">
    <property type="nucleotide sequence ID" value="NZ_JADAQT010000102.1"/>
</dbReference>
<dbReference type="InterPro" id="IPR032466">
    <property type="entry name" value="Metal_Hydrolase"/>
</dbReference>
<organism evidence="3 4">
    <name type="scientific">Myceligenerans pegani</name>
    <dbReference type="NCBI Taxonomy" id="2776917"/>
    <lineage>
        <taxon>Bacteria</taxon>
        <taxon>Bacillati</taxon>
        <taxon>Actinomycetota</taxon>
        <taxon>Actinomycetes</taxon>
        <taxon>Micrococcales</taxon>
        <taxon>Promicromonosporaceae</taxon>
        <taxon>Myceligenerans</taxon>
    </lineage>
</organism>
<dbReference type="EMBL" id="JADAQT010000102">
    <property type="protein sequence ID" value="MBE1877434.1"/>
    <property type="molecule type" value="Genomic_DNA"/>
</dbReference>
<comment type="similarity">
    <text evidence="1">Belongs to the metallo-dependent hydrolases superfamily.</text>
</comment>
<evidence type="ECO:0000313" key="3">
    <source>
        <dbReference type="EMBL" id="MBE1877434.1"/>
    </source>
</evidence>
<dbReference type="SUPFAM" id="SSF51556">
    <property type="entry name" value="Metallo-dependent hydrolases"/>
    <property type="match status" value="1"/>
</dbReference>
<dbReference type="InterPro" id="IPR052350">
    <property type="entry name" value="Metallo-dep_Lactonases"/>
</dbReference>
<proteinExistence type="inferred from homology"/>